<feature type="region of interest" description="Disordered" evidence="1">
    <location>
        <begin position="1"/>
        <end position="30"/>
    </location>
</feature>
<dbReference type="RefSeq" id="XP_020009688.1">
    <property type="nucleotide sequence ID" value="XM_020154099.1"/>
</dbReference>
<dbReference type="KEGG" id="ccan:109678595"/>
<proteinExistence type="predicted"/>
<protein>
    <submittedName>
        <fullName evidence="2">Uncharacterized protein LOC109678595</fullName>
    </submittedName>
</protein>
<gene>
    <name evidence="2" type="primary">LOC109678595</name>
</gene>
<accession>A0A8B7TQ56</accession>
<dbReference type="AlphaFoldDB" id="A0A8B7TQ56"/>
<evidence type="ECO:0000313" key="2">
    <source>
        <dbReference type="RefSeq" id="XP_020009688.1"/>
    </source>
</evidence>
<name>A0A8B7TQ56_CASCN</name>
<feature type="region of interest" description="Disordered" evidence="1">
    <location>
        <begin position="44"/>
        <end position="94"/>
    </location>
</feature>
<evidence type="ECO:0000256" key="1">
    <source>
        <dbReference type="SAM" id="MobiDB-lite"/>
    </source>
</evidence>
<sequence length="124" mass="12804">MAAAEEAGVGCRRGPGGGPRPRPARSSVLPRSSPLLIFGLGCPCPGISRHASRRPVRRPEPGGRREARTAAAARGPFHERAADPPAPPLAGPLSLPLPGRGAGYRAPRSCPCSLPLVLLVKLSQ</sequence>
<feature type="compositionally biased region" description="Basic and acidic residues" evidence="1">
    <location>
        <begin position="57"/>
        <end position="68"/>
    </location>
</feature>
<organism evidence="2">
    <name type="scientific">Castor canadensis</name>
    <name type="common">American beaver</name>
    <dbReference type="NCBI Taxonomy" id="51338"/>
    <lineage>
        <taxon>Eukaryota</taxon>
        <taxon>Metazoa</taxon>
        <taxon>Chordata</taxon>
        <taxon>Craniata</taxon>
        <taxon>Vertebrata</taxon>
        <taxon>Euteleostomi</taxon>
        <taxon>Mammalia</taxon>
        <taxon>Eutheria</taxon>
        <taxon>Euarchontoglires</taxon>
        <taxon>Glires</taxon>
        <taxon>Rodentia</taxon>
        <taxon>Castorimorpha</taxon>
        <taxon>Castoridae</taxon>
        <taxon>Castor</taxon>
    </lineage>
</organism>
<reference evidence="2" key="1">
    <citation type="submission" date="2025-08" db="UniProtKB">
        <authorList>
            <consortium name="RefSeq"/>
        </authorList>
    </citation>
    <scope>IDENTIFICATION</scope>
    <source>
        <tissue evidence="2">Leukocyte</tissue>
    </source>
</reference>